<keyword evidence="5" id="KW-0865">Zymogen</keyword>
<protein>
    <recommendedName>
        <fullName evidence="7">Peptidase S8/S53 domain-containing protein</fullName>
    </recommendedName>
</protein>
<feature type="active site" description="Charge relay system" evidence="6">
    <location>
        <position position="79"/>
    </location>
</feature>
<dbReference type="GO" id="GO:0006508">
    <property type="term" value="P:proteolysis"/>
    <property type="evidence" value="ECO:0007669"/>
    <property type="project" value="UniProtKB-KW"/>
</dbReference>
<dbReference type="InterPro" id="IPR034058">
    <property type="entry name" value="TagA/B/C/D_pept_dom"/>
</dbReference>
<dbReference type="InterPro" id="IPR051048">
    <property type="entry name" value="Peptidase_S8/S53_subtilisin"/>
</dbReference>
<dbReference type="HOGENOM" id="CLU_025163_0_0_1"/>
<evidence type="ECO:0000313" key="8">
    <source>
        <dbReference type="EMBL" id="EXJ70276.1"/>
    </source>
</evidence>
<dbReference type="Gene3D" id="2.60.120.380">
    <property type="match status" value="1"/>
</dbReference>
<organism evidence="8 9">
    <name type="scientific">Cladophialophora psammophila CBS 110553</name>
    <dbReference type="NCBI Taxonomy" id="1182543"/>
    <lineage>
        <taxon>Eukaryota</taxon>
        <taxon>Fungi</taxon>
        <taxon>Dikarya</taxon>
        <taxon>Ascomycota</taxon>
        <taxon>Pezizomycotina</taxon>
        <taxon>Eurotiomycetes</taxon>
        <taxon>Chaetothyriomycetidae</taxon>
        <taxon>Chaetothyriales</taxon>
        <taxon>Herpotrichiellaceae</taxon>
        <taxon>Cladophialophora</taxon>
    </lineage>
</organism>
<dbReference type="Gene3D" id="3.40.50.200">
    <property type="entry name" value="Peptidase S8/S53 domain"/>
    <property type="match status" value="1"/>
</dbReference>
<dbReference type="CDD" id="cd04842">
    <property type="entry name" value="Peptidases_S8_Kp43_protease"/>
    <property type="match status" value="1"/>
</dbReference>
<dbReference type="AlphaFoldDB" id="W9X026"/>
<evidence type="ECO:0000256" key="2">
    <source>
        <dbReference type="ARBA" id="ARBA00022729"/>
    </source>
</evidence>
<dbReference type="GeneID" id="19191055"/>
<evidence type="ECO:0000256" key="5">
    <source>
        <dbReference type="ARBA" id="ARBA00023145"/>
    </source>
</evidence>
<feature type="active site" description="Charge relay system" evidence="6">
    <location>
        <position position="386"/>
    </location>
</feature>
<feature type="active site" description="Charge relay system" evidence="6">
    <location>
        <position position="115"/>
    </location>
</feature>
<evidence type="ECO:0000259" key="7">
    <source>
        <dbReference type="Pfam" id="PF00082"/>
    </source>
</evidence>
<dbReference type="InterPro" id="IPR008979">
    <property type="entry name" value="Galactose-bd-like_sf"/>
</dbReference>
<keyword evidence="2" id="KW-0732">Signal</keyword>
<keyword evidence="4 6" id="KW-0720">Serine protease</keyword>
<keyword evidence="3 6" id="KW-0378">Hydrolase</keyword>
<proteinExistence type="inferred from homology"/>
<dbReference type="eggNOG" id="ENOG502QSWT">
    <property type="taxonomic scope" value="Eukaryota"/>
</dbReference>
<gene>
    <name evidence="8" type="ORF">A1O5_06344</name>
</gene>
<dbReference type="PANTHER" id="PTHR43399:SF5">
    <property type="entry name" value="PEPTIDASE S8 FAMILY WITH PROTEASE-ASSOCIATED DOMAIN"/>
    <property type="match status" value="1"/>
</dbReference>
<reference evidence="8 9" key="1">
    <citation type="submission" date="2013-03" db="EMBL/GenBank/DDBJ databases">
        <title>The Genome Sequence of Cladophialophora psammophila CBS 110553.</title>
        <authorList>
            <consortium name="The Broad Institute Genomics Platform"/>
            <person name="Cuomo C."/>
            <person name="de Hoog S."/>
            <person name="Gorbushina A."/>
            <person name="Walker B."/>
            <person name="Young S.K."/>
            <person name="Zeng Q."/>
            <person name="Gargeya S."/>
            <person name="Fitzgerald M."/>
            <person name="Haas B."/>
            <person name="Abouelleil A."/>
            <person name="Allen A.W."/>
            <person name="Alvarado L."/>
            <person name="Arachchi H.M."/>
            <person name="Berlin A.M."/>
            <person name="Chapman S.B."/>
            <person name="Gainer-Dewar J."/>
            <person name="Goldberg J."/>
            <person name="Griggs A."/>
            <person name="Gujja S."/>
            <person name="Hansen M."/>
            <person name="Howarth C."/>
            <person name="Imamovic A."/>
            <person name="Ireland A."/>
            <person name="Larimer J."/>
            <person name="McCowan C."/>
            <person name="Murphy C."/>
            <person name="Pearson M."/>
            <person name="Poon T.W."/>
            <person name="Priest M."/>
            <person name="Roberts A."/>
            <person name="Saif S."/>
            <person name="Shea T."/>
            <person name="Sisk P."/>
            <person name="Sykes S."/>
            <person name="Wortman J."/>
            <person name="Nusbaum C."/>
            <person name="Birren B."/>
        </authorList>
    </citation>
    <scope>NUCLEOTIDE SEQUENCE [LARGE SCALE GENOMIC DNA]</scope>
    <source>
        <strain evidence="8 9">CBS 110553</strain>
    </source>
</reference>
<dbReference type="InterPro" id="IPR015500">
    <property type="entry name" value="Peptidase_S8_subtilisin-rel"/>
</dbReference>
<dbReference type="InterPro" id="IPR036852">
    <property type="entry name" value="Peptidase_S8/S53_dom_sf"/>
</dbReference>
<dbReference type="STRING" id="1182543.W9X026"/>
<dbReference type="PROSITE" id="PS51892">
    <property type="entry name" value="SUBTILASE"/>
    <property type="match status" value="1"/>
</dbReference>
<evidence type="ECO:0000256" key="4">
    <source>
        <dbReference type="ARBA" id="ARBA00022825"/>
    </source>
</evidence>
<accession>W9X026</accession>
<name>W9X026_9EURO</name>
<evidence type="ECO:0000256" key="3">
    <source>
        <dbReference type="ARBA" id="ARBA00022801"/>
    </source>
</evidence>
<dbReference type="InterPro" id="IPR000209">
    <property type="entry name" value="Peptidase_S8/S53_dom"/>
</dbReference>
<sequence>MALTSVDDNVIGPKPPPKGEAQFMDNCLLDDPSQIVPHVHVARRDLKAPASGIIPLIGFWISEFRTRERARSEIIAVADSGIDTGHHALRHHGAGLATATRSYRTDNSINDVTGHGTHVAVSLVGEGDSTDFGTIKGVVPKAQLHFQVVWSIPPAVGSAQILIRPSAMLATDPGAAGTTTTMLTVLDDAYNQGARIHSNSWGKGIRQRPGGAPGQMEQNFYTAYSADIDQAMLNHRDLLVIFSAGNDGEVPTPNNRQIGSAAAAKNCITVGACETSHTTSFDSARSVDTTRGRVRLQYKFDSTQPIGNFNNVIGFSSVGPTRDDPGTVPPTHPRIKPDVVAPGTCIYSGKTSDPAFQFFPTIAAPANPNTTGFRRDERWMFRSGSSQAAPLVAGCCSRIRVHLRQRLGDFIPAALVKAILVNGAEPINPALVTASRGRALAPRPLPNGVAGFGRVNLVNSLLCIKDSTKGGFFPPQLTTSPPVNVMTAAGQTTPVRITIPKRGLTLKVTMCYTDPPCPMPGPPFNLVNVLNLYYTEPGGTRKYANTHTSIPDGMNNVQRIIVERINPGTYDFIVTCDTFVSNQEFFVAWTAS</sequence>
<dbReference type="Proteomes" id="UP000019471">
    <property type="component" value="Unassembled WGS sequence"/>
</dbReference>
<dbReference type="Pfam" id="PF00082">
    <property type="entry name" value="Peptidase_S8"/>
    <property type="match status" value="1"/>
</dbReference>
<evidence type="ECO:0000256" key="1">
    <source>
        <dbReference type="ARBA" id="ARBA00022670"/>
    </source>
</evidence>
<dbReference type="RefSeq" id="XP_007745128.1">
    <property type="nucleotide sequence ID" value="XM_007746938.1"/>
</dbReference>
<comment type="similarity">
    <text evidence="6">Belongs to the peptidase S8 family.</text>
</comment>
<keyword evidence="1 6" id="KW-0645">Protease</keyword>
<dbReference type="SUPFAM" id="SSF49785">
    <property type="entry name" value="Galactose-binding domain-like"/>
    <property type="match status" value="1"/>
</dbReference>
<dbReference type="OrthoDB" id="3556949at2759"/>
<dbReference type="EMBL" id="AMGX01000009">
    <property type="protein sequence ID" value="EXJ70276.1"/>
    <property type="molecule type" value="Genomic_DNA"/>
</dbReference>
<comment type="caution">
    <text evidence="8">The sequence shown here is derived from an EMBL/GenBank/DDBJ whole genome shotgun (WGS) entry which is preliminary data.</text>
</comment>
<evidence type="ECO:0000256" key="6">
    <source>
        <dbReference type="PROSITE-ProRule" id="PRU01240"/>
    </source>
</evidence>
<evidence type="ECO:0000313" key="9">
    <source>
        <dbReference type="Proteomes" id="UP000019471"/>
    </source>
</evidence>
<dbReference type="PANTHER" id="PTHR43399">
    <property type="entry name" value="SUBTILISIN-RELATED"/>
    <property type="match status" value="1"/>
</dbReference>
<dbReference type="SUPFAM" id="SSF52743">
    <property type="entry name" value="Subtilisin-like"/>
    <property type="match status" value="1"/>
</dbReference>
<dbReference type="PRINTS" id="PR00723">
    <property type="entry name" value="SUBTILISIN"/>
</dbReference>
<keyword evidence="9" id="KW-1185">Reference proteome</keyword>
<dbReference type="GO" id="GO:0004252">
    <property type="term" value="F:serine-type endopeptidase activity"/>
    <property type="evidence" value="ECO:0007669"/>
    <property type="project" value="UniProtKB-UniRule"/>
</dbReference>
<feature type="domain" description="Peptidase S8/S53" evidence="7">
    <location>
        <begin position="73"/>
        <end position="424"/>
    </location>
</feature>